<sequence>TMVKLRTGPVTNHIKVSHGADTHVNKFYHTRYGTEFGWQNYKPRTGRHVGTGYSSNFRPQIYYTRSLDNFDNPVMGFLLTDNYETVTKRHFREAKDSDGKDELPSVVVNKQESGFIRERPLTVPTTTEVRKTFYDKRLYGGNSRPGLVPRHRALLHKIQPKDPVEQENNDHGPAYMRSETFSKFLGEPTAPLDVHYKDVGPNEDSGFTHNKNIEPITFREDDDHKNIVSGSLTDRPTGVSVTDTSFNPWFDANGREPLPSITQRSSHKTGFVREKSRELYSSRRMATKGVKTPPPHLFAQGKQKMDQSEEELLNRDKMGDQELTGHCRNNDRYLETEDTDPQRYLTNYNLRHFDMNPEGKDREGWVMGGVQNAEENGYCRDFCVHSMGRVEDMTRKLQRLQPYVARSIKKRDTFFVDHTHQHKVTLDPPMPPNKAPLTIATLSG</sequence>
<dbReference type="OMA" id="TTYNQRY"/>
<keyword evidence="3" id="KW-1185">Reference proteome</keyword>
<dbReference type="Ensembl" id="ENSCINT00000032840.1">
    <property type="protein sequence ID" value="ENSCINP00000036069.1"/>
    <property type="gene ID" value="ENSCING00000010025.3"/>
</dbReference>
<evidence type="ECO:0000256" key="1">
    <source>
        <dbReference type="SAM" id="MobiDB-lite"/>
    </source>
</evidence>
<proteinExistence type="predicted"/>
<dbReference type="InParanoid" id="H2Y2D4"/>
<feature type="region of interest" description="Disordered" evidence="1">
    <location>
        <begin position="250"/>
        <end position="279"/>
    </location>
</feature>
<reference evidence="3" key="1">
    <citation type="journal article" date="2002" name="Science">
        <title>The draft genome of Ciona intestinalis: insights into chordate and vertebrate origins.</title>
        <authorList>
            <person name="Dehal P."/>
            <person name="Satou Y."/>
            <person name="Campbell R.K."/>
            <person name="Chapman J."/>
            <person name="Degnan B."/>
            <person name="De Tomaso A."/>
            <person name="Davidson B."/>
            <person name="Di Gregorio A."/>
            <person name="Gelpke M."/>
            <person name="Goodstein D.M."/>
            <person name="Harafuji N."/>
            <person name="Hastings K.E."/>
            <person name="Ho I."/>
            <person name="Hotta K."/>
            <person name="Huang W."/>
            <person name="Kawashima T."/>
            <person name="Lemaire P."/>
            <person name="Martinez D."/>
            <person name="Meinertzhagen I.A."/>
            <person name="Necula S."/>
            <person name="Nonaka M."/>
            <person name="Putnam N."/>
            <person name="Rash S."/>
            <person name="Saiga H."/>
            <person name="Satake M."/>
            <person name="Terry A."/>
            <person name="Yamada L."/>
            <person name="Wang H.G."/>
            <person name="Awazu S."/>
            <person name="Azumi K."/>
            <person name="Boore J."/>
            <person name="Branno M."/>
            <person name="Chin-Bow S."/>
            <person name="DeSantis R."/>
            <person name="Doyle S."/>
            <person name="Francino P."/>
            <person name="Keys D.N."/>
            <person name="Haga S."/>
            <person name="Hayashi H."/>
            <person name="Hino K."/>
            <person name="Imai K.S."/>
            <person name="Inaba K."/>
            <person name="Kano S."/>
            <person name="Kobayashi K."/>
            <person name="Kobayashi M."/>
            <person name="Lee B.I."/>
            <person name="Makabe K.W."/>
            <person name="Manohar C."/>
            <person name="Matassi G."/>
            <person name="Medina M."/>
            <person name="Mochizuki Y."/>
            <person name="Mount S."/>
            <person name="Morishita T."/>
            <person name="Miura S."/>
            <person name="Nakayama A."/>
            <person name="Nishizaka S."/>
            <person name="Nomoto H."/>
            <person name="Ohta F."/>
            <person name="Oishi K."/>
            <person name="Rigoutsos I."/>
            <person name="Sano M."/>
            <person name="Sasaki A."/>
            <person name="Sasakura Y."/>
            <person name="Shoguchi E."/>
            <person name="Shin-i T."/>
            <person name="Spagnuolo A."/>
            <person name="Stainier D."/>
            <person name="Suzuki M.M."/>
            <person name="Tassy O."/>
            <person name="Takatori N."/>
            <person name="Tokuoka M."/>
            <person name="Yagi K."/>
            <person name="Yoshizaki F."/>
            <person name="Wada S."/>
            <person name="Zhang C."/>
            <person name="Hyatt P.D."/>
            <person name="Larimer F."/>
            <person name="Detter C."/>
            <person name="Doggett N."/>
            <person name="Glavina T."/>
            <person name="Hawkins T."/>
            <person name="Richardson P."/>
            <person name="Lucas S."/>
            <person name="Kohara Y."/>
            <person name="Levine M."/>
            <person name="Satoh N."/>
            <person name="Rokhsar D.S."/>
        </authorList>
    </citation>
    <scope>NUCLEOTIDE SEQUENCE [LARGE SCALE GENOMIC DNA]</scope>
</reference>
<dbReference type="PANTHER" id="PTHR34349">
    <property type="entry name" value="PROTEIN PHOSPHATASE 1 REGULATORY SUBUNIT 32"/>
    <property type="match status" value="1"/>
</dbReference>
<reference evidence="2" key="4">
    <citation type="submission" date="2025-09" db="UniProtKB">
        <authorList>
            <consortium name="Ensembl"/>
        </authorList>
    </citation>
    <scope>IDENTIFICATION</scope>
</reference>
<feature type="region of interest" description="Disordered" evidence="1">
    <location>
        <begin position="423"/>
        <end position="444"/>
    </location>
</feature>
<dbReference type="GeneTree" id="ENSGT00390000003127"/>
<dbReference type="Proteomes" id="UP000008144">
    <property type="component" value="Chromosome 14"/>
</dbReference>
<dbReference type="GO" id="GO:0019902">
    <property type="term" value="F:phosphatase binding"/>
    <property type="evidence" value="ECO:0000318"/>
    <property type="project" value="GO_Central"/>
</dbReference>
<reference evidence="2" key="2">
    <citation type="journal article" date="2008" name="Genome Biol.">
        <title>Improved genome assembly and evidence-based global gene model set for the chordate Ciona intestinalis: new insight into intron and operon populations.</title>
        <authorList>
            <person name="Satou Y."/>
            <person name="Mineta K."/>
            <person name="Ogasawara M."/>
            <person name="Sasakura Y."/>
            <person name="Shoguchi E."/>
            <person name="Ueno K."/>
            <person name="Yamada L."/>
            <person name="Matsumoto J."/>
            <person name="Wasserscheid J."/>
            <person name="Dewar K."/>
            <person name="Wiley G.B."/>
            <person name="Macmil S.L."/>
            <person name="Roe B.A."/>
            <person name="Zeller R.W."/>
            <person name="Hastings K.E."/>
            <person name="Lemaire P."/>
            <person name="Lindquist E."/>
            <person name="Endo T."/>
            <person name="Hotta K."/>
            <person name="Inaba K."/>
        </authorList>
    </citation>
    <scope>NUCLEOTIDE SEQUENCE [LARGE SCALE GENOMIC DNA]</scope>
    <source>
        <strain evidence="2">wild type</strain>
    </source>
</reference>
<dbReference type="EMBL" id="EAAA01001172">
    <property type="status" value="NOT_ANNOTATED_CDS"/>
    <property type="molecule type" value="Genomic_DNA"/>
</dbReference>
<reference evidence="2" key="3">
    <citation type="submission" date="2025-08" db="UniProtKB">
        <authorList>
            <consortium name="Ensembl"/>
        </authorList>
    </citation>
    <scope>IDENTIFICATION</scope>
</reference>
<protein>
    <submittedName>
        <fullName evidence="2">Uncharacterized protein</fullName>
    </submittedName>
</protein>
<dbReference type="PANTHER" id="PTHR34349:SF1">
    <property type="entry name" value="PROTEIN PHOSPHATASE 1 REGULATORY SUBUNIT 32"/>
    <property type="match status" value="1"/>
</dbReference>
<dbReference type="Pfam" id="PF15691">
    <property type="entry name" value="PPP1R32"/>
    <property type="match status" value="1"/>
</dbReference>
<dbReference type="STRING" id="7719.ENSCINP00000036069"/>
<dbReference type="HOGENOM" id="CLU_686162_0_0_1"/>
<organism evidence="2 3">
    <name type="scientific">Ciona intestinalis</name>
    <name type="common">Transparent sea squirt</name>
    <name type="synonym">Ascidia intestinalis</name>
    <dbReference type="NCBI Taxonomy" id="7719"/>
    <lineage>
        <taxon>Eukaryota</taxon>
        <taxon>Metazoa</taxon>
        <taxon>Chordata</taxon>
        <taxon>Tunicata</taxon>
        <taxon>Ascidiacea</taxon>
        <taxon>Phlebobranchia</taxon>
        <taxon>Cionidae</taxon>
        <taxon>Ciona</taxon>
    </lineage>
</organism>
<accession>H2Y2D4</accession>
<dbReference type="InterPro" id="IPR031410">
    <property type="entry name" value="SAXO4"/>
</dbReference>
<dbReference type="AlphaFoldDB" id="H2Y2D4"/>
<evidence type="ECO:0000313" key="3">
    <source>
        <dbReference type="Proteomes" id="UP000008144"/>
    </source>
</evidence>
<evidence type="ECO:0000313" key="2">
    <source>
        <dbReference type="Ensembl" id="ENSCINP00000036069.1"/>
    </source>
</evidence>
<name>H2Y2D4_CIOIN</name>